<name>A0A9N9NKZ3_9GLOM</name>
<accession>A0A9N9NKZ3</accession>
<keyword evidence="3" id="KW-1185">Reference proteome</keyword>
<keyword evidence="1" id="KW-0732">Signal</keyword>
<comment type="caution">
    <text evidence="2">The sequence shown here is derived from an EMBL/GenBank/DDBJ whole genome shotgun (WGS) entry which is preliminary data.</text>
</comment>
<gene>
    <name evidence="2" type="ORF">RFULGI_LOCUS12912</name>
</gene>
<evidence type="ECO:0000256" key="1">
    <source>
        <dbReference type="SAM" id="SignalP"/>
    </source>
</evidence>
<sequence>MNISLPLLLIYFKFVFIILAAGQSLPNARYFQKSVLVNDKWYILDYNLDRGSQSDS</sequence>
<feature type="chain" id="PRO_5040301429" evidence="1">
    <location>
        <begin position="23"/>
        <end position="56"/>
    </location>
</feature>
<proteinExistence type="predicted"/>
<feature type="non-terminal residue" evidence="2">
    <location>
        <position position="56"/>
    </location>
</feature>
<evidence type="ECO:0000313" key="2">
    <source>
        <dbReference type="EMBL" id="CAG8741642.1"/>
    </source>
</evidence>
<organism evidence="2 3">
    <name type="scientific">Racocetra fulgida</name>
    <dbReference type="NCBI Taxonomy" id="60492"/>
    <lineage>
        <taxon>Eukaryota</taxon>
        <taxon>Fungi</taxon>
        <taxon>Fungi incertae sedis</taxon>
        <taxon>Mucoromycota</taxon>
        <taxon>Glomeromycotina</taxon>
        <taxon>Glomeromycetes</taxon>
        <taxon>Diversisporales</taxon>
        <taxon>Gigasporaceae</taxon>
        <taxon>Racocetra</taxon>
    </lineage>
</organism>
<reference evidence="2" key="1">
    <citation type="submission" date="2021-06" db="EMBL/GenBank/DDBJ databases">
        <authorList>
            <person name="Kallberg Y."/>
            <person name="Tangrot J."/>
            <person name="Rosling A."/>
        </authorList>
    </citation>
    <scope>NUCLEOTIDE SEQUENCE</scope>
    <source>
        <strain evidence="2">IN212</strain>
    </source>
</reference>
<evidence type="ECO:0000313" key="3">
    <source>
        <dbReference type="Proteomes" id="UP000789396"/>
    </source>
</evidence>
<dbReference type="Proteomes" id="UP000789396">
    <property type="component" value="Unassembled WGS sequence"/>
</dbReference>
<feature type="signal peptide" evidence="1">
    <location>
        <begin position="1"/>
        <end position="22"/>
    </location>
</feature>
<dbReference type="EMBL" id="CAJVPZ010032331">
    <property type="protein sequence ID" value="CAG8741642.1"/>
    <property type="molecule type" value="Genomic_DNA"/>
</dbReference>
<protein>
    <submittedName>
        <fullName evidence="2">7081_t:CDS:1</fullName>
    </submittedName>
</protein>
<dbReference type="AlphaFoldDB" id="A0A9N9NKZ3"/>